<accession>A0ABV8UD55</accession>
<dbReference type="CDD" id="cd03429">
    <property type="entry name" value="NUDIX_NADH_pyrophosphatase_Nudt13"/>
    <property type="match status" value="1"/>
</dbReference>
<keyword evidence="5" id="KW-0479">Metal-binding</keyword>
<evidence type="ECO:0000256" key="9">
    <source>
        <dbReference type="ARBA" id="ARBA00023679"/>
    </source>
</evidence>
<evidence type="ECO:0000259" key="10">
    <source>
        <dbReference type="PROSITE" id="PS51462"/>
    </source>
</evidence>
<evidence type="ECO:0000256" key="2">
    <source>
        <dbReference type="ARBA" id="ARBA00001947"/>
    </source>
</evidence>
<dbReference type="InterPro" id="IPR015797">
    <property type="entry name" value="NUDIX_hydrolase-like_dom_sf"/>
</dbReference>
<evidence type="ECO:0000256" key="1">
    <source>
        <dbReference type="ARBA" id="ARBA00001946"/>
    </source>
</evidence>
<dbReference type="InterPro" id="IPR015376">
    <property type="entry name" value="Znr_NADH_PPase"/>
</dbReference>
<proteinExistence type="inferred from homology"/>
<dbReference type="Pfam" id="PF09297">
    <property type="entry name" value="Zn_ribbon_NUD"/>
    <property type="match status" value="1"/>
</dbReference>
<dbReference type="PANTHER" id="PTHR42904:SF6">
    <property type="entry name" value="NAD-CAPPED RNA HYDROLASE NUDT12"/>
    <property type="match status" value="1"/>
</dbReference>
<evidence type="ECO:0000256" key="8">
    <source>
        <dbReference type="ARBA" id="ARBA00023027"/>
    </source>
</evidence>
<gene>
    <name evidence="11" type="primary">nudC</name>
    <name evidence="11" type="ORF">ACFO5Q_13310</name>
</gene>
<dbReference type="Gene3D" id="3.90.79.10">
    <property type="entry name" value="Nucleoside Triphosphate Pyrophosphohydrolase"/>
    <property type="match status" value="1"/>
</dbReference>
<evidence type="ECO:0000256" key="3">
    <source>
        <dbReference type="ARBA" id="ARBA00009595"/>
    </source>
</evidence>
<comment type="caution">
    <text evidence="11">The sequence shown here is derived from an EMBL/GenBank/DDBJ whole genome shotgun (WGS) entry which is preliminary data.</text>
</comment>
<dbReference type="Proteomes" id="UP001595776">
    <property type="component" value="Unassembled WGS sequence"/>
</dbReference>
<dbReference type="GO" id="GO:0016787">
    <property type="term" value="F:hydrolase activity"/>
    <property type="evidence" value="ECO:0007669"/>
    <property type="project" value="UniProtKB-KW"/>
</dbReference>
<dbReference type="InterPro" id="IPR049734">
    <property type="entry name" value="NudC-like_C"/>
</dbReference>
<dbReference type="Gene3D" id="3.90.79.20">
    <property type="match status" value="1"/>
</dbReference>
<keyword evidence="7" id="KW-0460">Magnesium</keyword>
<evidence type="ECO:0000256" key="6">
    <source>
        <dbReference type="ARBA" id="ARBA00022801"/>
    </source>
</evidence>
<keyword evidence="12" id="KW-1185">Reference proteome</keyword>
<dbReference type="NCBIfam" id="NF001299">
    <property type="entry name" value="PRK00241.1"/>
    <property type="match status" value="1"/>
</dbReference>
<sequence length="325" mass="36017">MALSPVPTAFSGNPLDRAEHMREDPEIFGTCMDRDDARVVLFAAEGARDEDSSSFLPRNDYWILTEPAGDIAWQKPSAIRLLPAQNTIFLGLTAEGAPRYAILLDGTTDDFTPFFEPQGAKFRDGRNVAHKLTDPVGEPHPSLGIVAQAKSMLMWHESHRFCAKCGVESELIKAGYERECPACHAHHFPRTDPVVIMLVRRGDMALVGRGKGWPEGNFSALAGFMEPGESMEEAVAREVFEEVGLKTVSVRYVTSQPWPWPSTLMIGVEAWVEEGEISLQEAEIAEALWISKDDVRASQKGESAYRLVPPPFAIAHNLVKAWLEE</sequence>
<evidence type="ECO:0000256" key="7">
    <source>
        <dbReference type="ARBA" id="ARBA00022842"/>
    </source>
</evidence>
<dbReference type="EC" id="3.6.1.22" evidence="4"/>
<dbReference type="EMBL" id="JBHSCR010000014">
    <property type="protein sequence ID" value="MFC4348826.1"/>
    <property type="molecule type" value="Genomic_DNA"/>
</dbReference>
<dbReference type="InterPro" id="IPR020084">
    <property type="entry name" value="NUDIX_hydrolase_CS"/>
</dbReference>
<dbReference type="RefSeq" id="WP_068143412.1">
    <property type="nucleotide sequence ID" value="NZ_JBHSCR010000014.1"/>
</dbReference>
<comment type="cofactor">
    <cofactor evidence="2">
        <name>Zn(2+)</name>
        <dbReference type="ChEBI" id="CHEBI:29105"/>
    </cofactor>
</comment>
<keyword evidence="8" id="KW-0520">NAD</keyword>
<dbReference type="InterPro" id="IPR050241">
    <property type="entry name" value="NAD-cap_RNA_hydrolase_NudC"/>
</dbReference>
<organism evidence="11 12">
    <name type="scientific">Kordiimonas lipolytica</name>
    <dbReference type="NCBI Taxonomy" id="1662421"/>
    <lineage>
        <taxon>Bacteria</taxon>
        <taxon>Pseudomonadati</taxon>
        <taxon>Pseudomonadota</taxon>
        <taxon>Alphaproteobacteria</taxon>
        <taxon>Kordiimonadales</taxon>
        <taxon>Kordiimonadaceae</taxon>
        <taxon>Kordiimonas</taxon>
    </lineage>
</organism>
<evidence type="ECO:0000256" key="5">
    <source>
        <dbReference type="ARBA" id="ARBA00022723"/>
    </source>
</evidence>
<dbReference type="PANTHER" id="PTHR42904">
    <property type="entry name" value="NUDIX HYDROLASE, NUDC SUBFAMILY"/>
    <property type="match status" value="1"/>
</dbReference>
<keyword evidence="6 11" id="KW-0378">Hydrolase</keyword>
<evidence type="ECO:0000313" key="11">
    <source>
        <dbReference type="EMBL" id="MFC4348826.1"/>
    </source>
</evidence>
<evidence type="ECO:0000313" key="12">
    <source>
        <dbReference type="Proteomes" id="UP001595776"/>
    </source>
</evidence>
<reference evidence="12" key="1">
    <citation type="journal article" date="2019" name="Int. J. Syst. Evol. Microbiol.">
        <title>The Global Catalogue of Microorganisms (GCM) 10K type strain sequencing project: providing services to taxonomists for standard genome sequencing and annotation.</title>
        <authorList>
            <consortium name="The Broad Institute Genomics Platform"/>
            <consortium name="The Broad Institute Genome Sequencing Center for Infectious Disease"/>
            <person name="Wu L."/>
            <person name="Ma J."/>
        </authorList>
    </citation>
    <scope>NUCLEOTIDE SEQUENCE [LARGE SCALE GENOMIC DNA]</scope>
    <source>
        <strain evidence="12">CGMCC 1.15304</strain>
    </source>
</reference>
<name>A0ABV8UD55_9PROT</name>
<comment type="catalytic activity">
    <reaction evidence="9">
        <text>a 5'-end NAD(+)-phospho-ribonucleoside in mRNA + H2O = a 5'-end phospho-adenosine-phospho-ribonucleoside in mRNA + beta-nicotinamide D-ribonucleotide + 2 H(+)</text>
        <dbReference type="Rhea" id="RHEA:60876"/>
        <dbReference type="Rhea" id="RHEA-COMP:15698"/>
        <dbReference type="Rhea" id="RHEA-COMP:15719"/>
        <dbReference type="ChEBI" id="CHEBI:14649"/>
        <dbReference type="ChEBI" id="CHEBI:15377"/>
        <dbReference type="ChEBI" id="CHEBI:15378"/>
        <dbReference type="ChEBI" id="CHEBI:144029"/>
        <dbReference type="ChEBI" id="CHEBI:144051"/>
    </reaction>
    <physiologicalReaction direction="left-to-right" evidence="9">
        <dbReference type="Rhea" id="RHEA:60877"/>
    </physiologicalReaction>
</comment>
<dbReference type="Pfam" id="PF00293">
    <property type="entry name" value="NUDIX"/>
    <property type="match status" value="1"/>
</dbReference>
<dbReference type="PROSITE" id="PS51462">
    <property type="entry name" value="NUDIX"/>
    <property type="match status" value="1"/>
</dbReference>
<comment type="cofactor">
    <cofactor evidence="1">
        <name>Mg(2+)</name>
        <dbReference type="ChEBI" id="CHEBI:18420"/>
    </cofactor>
</comment>
<dbReference type="InterPro" id="IPR000086">
    <property type="entry name" value="NUDIX_hydrolase_dom"/>
</dbReference>
<protein>
    <recommendedName>
        <fullName evidence="4">NAD(+) diphosphatase</fullName>
        <ecNumber evidence="4">3.6.1.22</ecNumber>
    </recommendedName>
</protein>
<dbReference type="SUPFAM" id="SSF55811">
    <property type="entry name" value="Nudix"/>
    <property type="match status" value="1"/>
</dbReference>
<dbReference type="PROSITE" id="PS00893">
    <property type="entry name" value="NUDIX_BOX"/>
    <property type="match status" value="1"/>
</dbReference>
<feature type="domain" description="Nudix hydrolase" evidence="10">
    <location>
        <begin position="189"/>
        <end position="320"/>
    </location>
</feature>
<comment type="similarity">
    <text evidence="3">Belongs to the Nudix hydrolase family. NudC subfamily.</text>
</comment>
<evidence type="ECO:0000256" key="4">
    <source>
        <dbReference type="ARBA" id="ARBA00012381"/>
    </source>
</evidence>